<dbReference type="PANTHER" id="PTHR32089">
    <property type="entry name" value="METHYL-ACCEPTING CHEMOTAXIS PROTEIN MCPB"/>
    <property type="match status" value="1"/>
</dbReference>
<keyword evidence="15" id="KW-1185">Reference proteome</keyword>
<keyword evidence="5 11" id="KW-0812">Transmembrane</keyword>
<evidence type="ECO:0000256" key="4">
    <source>
        <dbReference type="ARBA" id="ARBA00022500"/>
    </source>
</evidence>
<dbReference type="OrthoDB" id="2489132at2"/>
<dbReference type="CDD" id="cd12913">
    <property type="entry name" value="PDC1_MCP_like"/>
    <property type="match status" value="1"/>
</dbReference>
<dbReference type="InterPro" id="IPR029151">
    <property type="entry name" value="Sensor-like_sf"/>
</dbReference>
<dbReference type="Gene3D" id="1.10.287.950">
    <property type="entry name" value="Methyl-accepting chemotaxis protein"/>
    <property type="match status" value="1"/>
</dbReference>
<evidence type="ECO:0000313" key="15">
    <source>
        <dbReference type="Proteomes" id="UP000273252"/>
    </source>
</evidence>
<evidence type="ECO:0000313" key="14">
    <source>
        <dbReference type="EMBL" id="RJX71594.1"/>
    </source>
</evidence>
<evidence type="ECO:0000256" key="1">
    <source>
        <dbReference type="ARBA" id="ARBA00004533"/>
    </source>
</evidence>
<dbReference type="GO" id="GO:0006935">
    <property type="term" value="P:chemotaxis"/>
    <property type="evidence" value="ECO:0007669"/>
    <property type="project" value="UniProtKB-KW"/>
</dbReference>
<dbReference type="CDD" id="cd12912">
    <property type="entry name" value="PDC2_MCP_like"/>
    <property type="match status" value="1"/>
</dbReference>
<reference evidence="14 15" key="1">
    <citation type="submission" date="2018-08" db="EMBL/GenBank/DDBJ databases">
        <title>Vibrio isolated from the Eastern China Marginal Seas.</title>
        <authorList>
            <person name="Li Y."/>
        </authorList>
    </citation>
    <scope>NUCLEOTIDE SEQUENCE [LARGE SCALE GENOMIC DNA]</scope>
    <source>
        <strain evidence="14 15">BEI233</strain>
    </source>
</reference>
<organism evidence="14 15">
    <name type="scientific">Vibrio sinensis</name>
    <dbReference type="NCBI Taxonomy" id="2302434"/>
    <lineage>
        <taxon>Bacteria</taxon>
        <taxon>Pseudomonadati</taxon>
        <taxon>Pseudomonadota</taxon>
        <taxon>Gammaproteobacteria</taxon>
        <taxon>Vibrionales</taxon>
        <taxon>Vibrionaceae</taxon>
        <taxon>Vibrio</taxon>
    </lineage>
</organism>
<sequence>MKFSQKIVVASSLLLLVTVSLLSIQQLSSTKHEVEALIETSLTEMVEGVQYTVVSEMESKKSLAASTTQIFQLDHYDRDYIGQIIETPIIKNTFISAALGYESDGKLIENNDGWEQGDDFDPRTRPWYIESKQKQKLLVTTPYVDSATKAMIVSIAVPMKVNNLFVGASVFDMELTGLADLVNSVNLFDAGYLFLVSADGTIIAHHDSKYNGQPFSSYLPNVELGSKNQRFTQDGHDFLVRFSKIPSENWYVGAIVDESIVYAAIDEMRSNAIMYALIGVVLSIIVLLLLLRKLMLPLSELNTAIQDVASGNGDLTKRLDTNTDPEFAELAKGFNQFTQTLQDQLIQSKVLSAKILEGTEVTVAGAQACSDAVQTQLEELEQLATAMHEMSVTATEVANHAHSASSAVEQAEQASLSGSKVVGDTADSIGQLSTRIDQAVDEVKGLETSAGNIETILEVINGIADQTNLLALNAAIEAARAGESGRGFAVVADEVRTLAQRTQESTTQIRAMIEQLQSGASSVSAAMSESKSTAIIAVEKAHEAEVSLQVIREMIQRITDMNIQIASAAEEQSLVAEEINANTLKIKDLSTDVASTSIRSQEALDVQKGHVSEQNEVLNKFVV</sequence>
<dbReference type="SUPFAM" id="SSF103190">
    <property type="entry name" value="Sensory domain-like"/>
    <property type="match status" value="1"/>
</dbReference>
<dbReference type="InterPro" id="IPR004089">
    <property type="entry name" value="MCPsignal_dom"/>
</dbReference>
<evidence type="ECO:0000259" key="12">
    <source>
        <dbReference type="PROSITE" id="PS50111"/>
    </source>
</evidence>
<evidence type="ECO:0000256" key="8">
    <source>
        <dbReference type="ARBA" id="ARBA00023224"/>
    </source>
</evidence>
<evidence type="ECO:0000259" key="13">
    <source>
        <dbReference type="PROSITE" id="PS50885"/>
    </source>
</evidence>
<dbReference type="Proteomes" id="UP000273252">
    <property type="component" value="Unassembled WGS sequence"/>
</dbReference>
<dbReference type="SMART" id="SM00304">
    <property type="entry name" value="HAMP"/>
    <property type="match status" value="2"/>
</dbReference>
<gene>
    <name evidence="14" type="ORF">DZ860_09495</name>
</gene>
<dbReference type="SMART" id="SM00283">
    <property type="entry name" value="MA"/>
    <property type="match status" value="1"/>
</dbReference>
<evidence type="ECO:0000256" key="10">
    <source>
        <dbReference type="PROSITE-ProRule" id="PRU00284"/>
    </source>
</evidence>
<accession>A0A3A6QM02</accession>
<feature type="domain" description="HAMP" evidence="13">
    <location>
        <begin position="292"/>
        <end position="346"/>
    </location>
</feature>
<dbReference type="InterPro" id="IPR003660">
    <property type="entry name" value="HAMP_dom"/>
</dbReference>
<keyword evidence="3" id="KW-1003">Cell membrane</keyword>
<dbReference type="PROSITE" id="PS50885">
    <property type="entry name" value="HAMP"/>
    <property type="match status" value="1"/>
</dbReference>
<name>A0A3A6QM02_9VIBR</name>
<dbReference type="SUPFAM" id="SSF58104">
    <property type="entry name" value="Methyl-accepting chemotaxis protein (MCP) signaling domain"/>
    <property type="match status" value="1"/>
</dbReference>
<evidence type="ECO:0000256" key="3">
    <source>
        <dbReference type="ARBA" id="ARBA00022475"/>
    </source>
</evidence>
<dbReference type="InterPro" id="IPR033479">
    <property type="entry name" value="dCache_1"/>
</dbReference>
<proteinExistence type="inferred from homology"/>
<dbReference type="FunFam" id="1.10.287.950:FF:000001">
    <property type="entry name" value="Methyl-accepting chemotaxis sensory transducer"/>
    <property type="match status" value="1"/>
</dbReference>
<keyword evidence="6 11" id="KW-1133">Transmembrane helix</keyword>
<dbReference type="GO" id="GO:0005886">
    <property type="term" value="C:plasma membrane"/>
    <property type="evidence" value="ECO:0007669"/>
    <property type="project" value="UniProtKB-SubCell"/>
</dbReference>
<evidence type="ECO:0000256" key="2">
    <source>
        <dbReference type="ARBA" id="ARBA00004651"/>
    </source>
</evidence>
<keyword evidence="4" id="KW-0145">Chemotaxis</keyword>
<protein>
    <submittedName>
        <fullName evidence="14">Methyl-accepting chemotaxis protein</fullName>
    </submittedName>
</protein>
<evidence type="ECO:0000256" key="9">
    <source>
        <dbReference type="ARBA" id="ARBA00029447"/>
    </source>
</evidence>
<dbReference type="CDD" id="cd06225">
    <property type="entry name" value="HAMP"/>
    <property type="match status" value="1"/>
</dbReference>
<dbReference type="PROSITE" id="PS50111">
    <property type="entry name" value="CHEMOTAXIS_TRANSDUC_2"/>
    <property type="match status" value="1"/>
</dbReference>
<evidence type="ECO:0000256" key="5">
    <source>
        <dbReference type="ARBA" id="ARBA00022692"/>
    </source>
</evidence>
<dbReference type="Pfam" id="PF00015">
    <property type="entry name" value="MCPsignal"/>
    <property type="match status" value="1"/>
</dbReference>
<dbReference type="Pfam" id="PF00672">
    <property type="entry name" value="HAMP"/>
    <property type="match status" value="1"/>
</dbReference>
<dbReference type="CDD" id="cd11386">
    <property type="entry name" value="MCP_signal"/>
    <property type="match status" value="1"/>
</dbReference>
<dbReference type="RefSeq" id="WP_120030704.1">
    <property type="nucleotide sequence ID" value="NZ_QVMU01000007.1"/>
</dbReference>
<evidence type="ECO:0000256" key="7">
    <source>
        <dbReference type="ARBA" id="ARBA00023136"/>
    </source>
</evidence>
<dbReference type="Pfam" id="PF02743">
    <property type="entry name" value="dCache_1"/>
    <property type="match status" value="1"/>
</dbReference>
<evidence type="ECO:0000256" key="6">
    <source>
        <dbReference type="ARBA" id="ARBA00022989"/>
    </source>
</evidence>
<evidence type="ECO:0000256" key="11">
    <source>
        <dbReference type="SAM" id="Phobius"/>
    </source>
</evidence>
<dbReference type="Gene3D" id="3.30.450.20">
    <property type="entry name" value="PAS domain"/>
    <property type="match status" value="2"/>
</dbReference>
<comment type="subcellular location">
    <subcellularLocation>
        <location evidence="1">Cell inner membrane</location>
    </subcellularLocation>
    <subcellularLocation>
        <location evidence="2">Cell membrane</location>
        <topology evidence="2">Multi-pass membrane protein</topology>
    </subcellularLocation>
</comment>
<feature type="domain" description="Methyl-accepting transducer" evidence="12">
    <location>
        <begin position="351"/>
        <end position="587"/>
    </location>
</feature>
<dbReference type="GO" id="GO:0007165">
    <property type="term" value="P:signal transduction"/>
    <property type="evidence" value="ECO:0007669"/>
    <property type="project" value="UniProtKB-KW"/>
</dbReference>
<dbReference type="PANTHER" id="PTHR32089:SF117">
    <property type="entry name" value="METHYL ACCEPTING SENSORY TRANSDUCER WITH CACHE_1 SMALL MOLECULE BINDING DOMAIN"/>
    <property type="match status" value="1"/>
</dbReference>
<feature type="transmembrane region" description="Helical" evidence="11">
    <location>
        <begin position="272"/>
        <end position="291"/>
    </location>
</feature>
<dbReference type="EMBL" id="QVMU01000007">
    <property type="protein sequence ID" value="RJX71594.1"/>
    <property type="molecule type" value="Genomic_DNA"/>
</dbReference>
<keyword evidence="8 10" id="KW-0807">Transducer</keyword>
<dbReference type="AlphaFoldDB" id="A0A3A6QM02"/>
<comment type="similarity">
    <text evidence="9">Belongs to the methyl-accepting chemotaxis (MCP) protein family.</text>
</comment>
<keyword evidence="7 11" id="KW-0472">Membrane</keyword>
<comment type="caution">
    <text evidence="14">The sequence shown here is derived from an EMBL/GenBank/DDBJ whole genome shotgun (WGS) entry which is preliminary data.</text>
</comment>